<gene>
    <name evidence="2" type="ORF">QQ008_24915</name>
</gene>
<proteinExistence type="predicted"/>
<dbReference type="Proteomes" id="UP001172082">
    <property type="component" value="Unassembled WGS sequence"/>
</dbReference>
<reference evidence="2" key="1">
    <citation type="submission" date="2023-06" db="EMBL/GenBank/DDBJ databases">
        <title>Genomic of Parafulvivirga corallium.</title>
        <authorList>
            <person name="Wang G."/>
        </authorList>
    </citation>
    <scope>NUCLEOTIDE SEQUENCE</scope>
    <source>
        <strain evidence="2">BMA10</strain>
    </source>
</reference>
<dbReference type="InterPro" id="IPR022060">
    <property type="entry name" value="DUF3616"/>
</dbReference>
<evidence type="ECO:0000259" key="1">
    <source>
        <dbReference type="Pfam" id="PF12275"/>
    </source>
</evidence>
<keyword evidence="3" id="KW-1185">Reference proteome</keyword>
<comment type="caution">
    <text evidence="2">The sequence shown here is derived from an EMBL/GenBank/DDBJ whole genome shotgun (WGS) entry which is preliminary data.</text>
</comment>
<accession>A0ABT8KV46</accession>
<dbReference type="Pfam" id="PF12275">
    <property type="entry name" value="DUF3616"/>
    <property type="match status" value="1"/>
</dbReference>
<evidence type="ECO:0000313" key="2">
    <source>
        <dbReference type="EMBL" id="MDN5204657.1"/>
    </source>
</evidence>
<feature type="domain" description="DUF3616" evidence="1">
    <location>
        <begin position="23"/>
        <end position="298"/>
    </location>
</feature>
<evidence type="ECO:0000313" key="3">
    <source>
        <dbReference type="Proteomes" id="UP001172082"/>
    </source>
</evidence>
<protein>
    <submittedName>
        <fullName evidence="2">DUF3616 domain-containing protein</fullName>
    </submittedName>
</protein>
<name>A0ABT8KV46_9BACT</name>
<dbReference type="EMBL" id="JAUJEA010000012">
    <property type="protein sequence ID" value="MDN5204657.1"/>
    <property type="molecule type" value="Genomic_DNA"/>
</dbReference>
<organism evidence="2 3">
    <name type="scientific">Splendidivirga corallicola</name>
    <dbReference type="NCBI Taxonomy" id="3051826"/>
    <lineage>
        <taxon>Bacteria</taxon>
        <taxon>Pseudomonadati</taxon>
        <taxon>Bacteroidota</taxon>
        <taxon>Cytophagia</taxon>
        <taxon>Cytophagales</taxon>
        <taxon>Splendidivirgaceae</taxon>
        <taxon>Splendidivirga</taxon>
    </lineage>
</organism>
<sequence length="314" mass="35568">MVNKEIRHIDTLRVEGSLRNHDNISGIVYTKGFIIVGSDEGAEVQIIRKRREDYEVVDQGIAFGSRKDEVDIESIANEGDVYYVLGSHAAKRKKVRPLKKTYAENRKRLTEVVPSGNDRNQLMRFRLGTDGSLKSKIERFDITSILDRDVVLSVFKDIPSKENGIDIEGLAVYEETLFFGFRGPVIRGNYVPILIAKLDNLSNYEIRYINLNGLGVRDMARVENGFLIIAGPVSDMQSSFHIYYWDGEDGIPGNDREFTPAQSLGKIPVPGDSKAEGLTILEETNTHYDVIIVYDGIDLNQLNVYRIEKKFLNF</sequence>
<dbReference type="RefSeq" id="WP_346754681.1">
    <property type="nucleotide sequence ID" value="NZ_JAUJEA010000012.1"/>
</dbReference>